<dbReference type="InterPro" id="IPR029032">
    <property type="entry name" value="AhpD-like"/>
</dbReference>
<proteinExistence type="predicted"/>
<dbReference type="SUPFAM" id="SSF69118">
    <property type="entry name" value="AhpD-like"/>
    <property type="match status" value="1"/>
</dbReference>
<reference evidence="2 3" key="1">
    <citation type="submission" date="2015-03" db="EMBL/GenBank/DDBJ databases">
        <title>Genome assembly of Sandaracinus amylolyticus DSM 53668.</title>
        <authorList>
            <person name="Sharma G."/>
            <person name="Subramanian S."/>
        </authorList>
    </citation>
    <scope>NUCLEOTIDE SEQUENCE [LARGE SCALE GENOMIC DNA]</scope>
    <source>
        <strain evidence="2 3">DSM 53668</strain>
    </source>
</reference>
<dbReference type="EMBL" id="CP011125">
    <property type="protein sequence ID" value="AKF09264.1"/>
    <property type="molecule type" value="Genomic_DNA"/>
</dbReference>
<dbReference type="STRING" id="927083.DB32_006413"/>
<keyword evidence="3" id="KW-1185">Reference proteome</keyword>
<dbReference type="OrthoDB" id="4704294at2"/>
<dbReference type="Proteomes" id="UP000034883">
    <property type="component" value="Chromosome"/>
</dbReference>
<dbReference type="AlphaFoldDB" id="A0A0F6SGT7"/>
<protein>
    <recommendedName>
        <fullName evidence="1">Carboxymuconolactone decarboxylase-like domain-containing protein</fullName>
    </recommendedName>
</protein>
<dbReference type="PANTHER" id="PTHR34846:SF5">
    <property type="entry name" value="CARBOXYMUCONOLACTONE DECARBOXYLASE-LIKE DOMAIN-CONTAINING PROTEIN"/>
    <property type="match status" value="1"/>
</dbReference>
<name>A0A0F6SGT7_9BACT</name>
<evidence type="ECO:0000313" key="2">
    <source>
        <dbReference type="EMBL" id="AKF09264.1"/>
    </source>
</evidence>
<dbReference type="RefSeq" id="WP_053236329.1">
    <property type="nucleotide sequence ID" value="NZ_CP011125.1"/>
</dbReference>
<dbReference type="InterPro" id="IPR003779">
    <property type="entry name" value="CMD-like"/>
</dbReference>
<gene>
    <name evidence="2" type="ORF">DB32_006413</name>
</gene>
<evidence type="ECO:0000259" key="1">
    <source>
        <dbReference type="Pfam" id="PF02627"/>
    </source>
</evidence>
<sequence>MSRFPDPLSPPYAPEVEAALTEMMPRGAPVPPLALFRFFAHHPALMEVMRPFARVLLGARGAALAPRDREIVILRATARARCEYEWGVHVAFFASRVGLDDATVRATVHGPIDGLGARDRLLVRAVDALHEDATLDDTLRAELATVLSPEQIVELLVLAGWYRTIACVANGAGLANEPWAPSFP</sequence>
<organism evidence="2 3">
    <name type="scientific">Sandaracinus amylolyticus</name>
    <dbReference type="NCBI Taxonomy" id="927083"/>
    <lineage>
        <taxon>Bacteria</taxon>
        <taxon>Pseudomonadati</taxon>
        <taxon>Myxococcota</taxon>
        <taxon>Polyangia</taxon>
        <taxon>Polyangiales</taxon>
        <taxon>Sandaracinaceae</taxon>
        <taxon>Sandaracinus</taxon>
    </lineage>
</organism>
<dbReference type="PANTHER" id="PTHR34846">
    <property type="entry name" value="4-CARBOXYMUCONOLACTONE DECARBOXYLASE FAMILY PROTEIN (AFU_ORTHOLOGUE AFUA_6G11590)"/>
    <property type="match status" value="1"/>
</dbReference>
<accession>A0A0F6SGT7</accession>
<dbReference type="Pfam" id="PF02627">
    <property type="entry name" value="CMD"/>
    <property type="match status" value="1"/>
</dbReference>
<evidence type="ECO:0000313" key="3">
    <source>
        <dbReference type="Proteomes" id="UP000034883"/>
    </source>
</evidence>
<dbReference type="KEGG" id="samy:DB32_006413"/>
<dbReference type="Gene3D" id="1.20.1290.10">
    <property type="entry name" value="AhpD-like"/>
    <property type="match status" value="1"/>
</dbReference>
<feature type="domain" description="Carboxymuconolactone decarboxylase-like" evidence="1">
    <location>
        <begin position="47"/>
        <end position="108"/>
    </location>
</feature>
<dbReference type="GO" id="GO:0051920">
    <property type="term" value="F:peroxiredoxin activity"/>
    <property type="evidence" value="ECO:0007669"/>
    <property type="project" value="InterPro"/>
</dbReference>